<dbReference type="PANTHER" id="PTHR43394:SF1">
    <property type="entry name" value="ATP-BINDING CASSETTE SUB-FAMILY B MEMBER 10, MITOCHONDRIAL"/>
    <property type="match status" value="1"/>
</dbReference>
<dbReference type="EMBL" id="JANIEX010001707">
    <property type="protein sequence ID" value="KAJ3555208.1"/>
    <property type="molecule type" value="Genomic_DNA"/>
</dbReference>
<evidence type="ECO:0000256" key="3">
    <source>
        <dbReference type="SAM" id="MobiDB-lite"/>
    </source>
</evidence>
<dbReference type="PANTHER" id="PTHR43394">
    <property type="entry name" value="ATP-DEPENDENT PERMEASE MDL1, MITOCHONDRIAL"/>
    <property type="match status" value="1"/>
</dbReference>
<evidence type="ECO:0000259" key="4">
    <source>
        <dbReference type="PROSITE" id="PS50893"/>
    </source>
</evidence>
<dbReference type="GO" id="GO:0015421">
    <property type="term" value="F:ABC-type oligopeptide transporter activity"/>
    <property type="evidence" value="ECO:0007669"/>
    <property type="project" value="TreeGrafter"/>
</dbReference>
<evidence type="ECO:0000256" key="1">
    <source>
        <dbReference type="ARBA" id="ARBA00022741"/>
    </source>
</evidence>
<gene>
    <name evidence="5" type="ORF">NP233_g12261</name>
</gene>
<comment type="caution">
    <text evidence="5">The sequence shown here is derived from an EMBL/GenBank/DDBJ whole genome shotgun (WGS) entry which is preliminary data.</text>
</comment>
<organism evidence="5 6">
    <name type="scientific">Leucocoprinus birnbaumii</name>
    <dbReference type="NCBI Taxonomy" id="56174"/>
    <lineage>
        <taxon>Eukaryota</taxon>
        <taxon>Fungi</taxon>
        <taxon>Dikarya</taxon>
        <taxon>Basidiomycota</taxon>
        <taxon>Agaricomycotina</taxon>
        <taxon>Agaricomycetes</taxon>
        <taxon>Agaricomycetidae</taxon>
        <taxon>Agaricales</taxon>
        <taxon>Agaricineae</taxon>
        <taxon>Agaricaceae</taxon>
        <taxon>Leucocoprinus</taxon>
    </lineage>
</organism>
<dbReference type="InterPro" id="IPR003593">
    <property type="entry name" value="AAA+_ATPase"/>
</dbReference>
<dbReference type="PROSITE" id="PS50893">
    <property type="entry name" value="ABC_TRANSPORTER_2"/>
    <property type="match status" value="1"/>
</dbReference>
<dbReference type="InterPro" id="IPR003439">
    <property type="entry name" value="ABC_transporter-like_ATP-bd"/>
</dbReference>
<evidence type="ECO:0000256" key="2">
    <source>
        <dbReference type="ARBA" id="ARBA00022840"/>
    </source>
</evidence>
<dbReference type="SUPFAM" id="SSF52540">
    <property type="entry name" value="P-loop containing nucleoside triphosphate hydrolases"/>
    <property type="match status" value="1"/>
</dbReference>
<dbReference type="Gene3D" id="3.40.50.300">
    <property type="entry name" value="P-loop containing nucleotide triphosphate hydrolases"/>
    <property type="match status" value="1"/>
</dbReference>
<dbReference type="SMART" id="SM00382">
    <property type="entry name" value="AAA"/>
    <property type="match status" value="1"/>
</dbReference>
<dbReference type="GO" id="GO:0005524">
    <property type="term" value="F:ATP binding"/>
    <property type="evidence" value="ECO:0007669"/>
    <property type="project" value="UniProtKB-KW"/>
</dbReference>
<reference evidence="5" key="1">
    <citation type="submission" date="2022-07" db="EMBL/GenBank/DDBJ databases">
        <title>Genome Sequence of Leucocoprinus birnbaumii.</title>
        <authorList>
            <person name="Buettner E."/>
        </authorList>
    </citation>
    <scope>NUCLEOTIDE SEQUENCE</scope>
    <source>
        <strain evidence="5">VT141</strain>
    </source>
</reference>
<evidence type="ECO:0000313" key="6">
    <source>
        <dbReference type="Proteomes" id="UP001213000"/>
    </source>
</evidence>
<dbReference type="Pfam" id="PF00005">
    <property type="entry name" value="ABC_tran"/>
    <property type="match status" value="1"/>
</dbReference>
<feature type="region of interest" description="Disordered" evidence="3">
    <location>
        <begin position="1"/>
        <end position="27"/>
    </location>
</feature>
<name>A0AAD5VIR6_9AGAR</name>
<keyword evidence="2" id="KW-0067">ATP-binding</keyword>
<proteinExistence type="predicted"/>
<sequence>MATFSDKTNHEMQEKASKMDPDSGTATPGKGYVTENLGIWSVMFLDDGYRGQFHKVFGDIPKSIPAFSHLIRQIFSLYPTLFLMFCATQLWMSCQGAINLHFSSRLLEAIELTLKNNGADPWAVALPIIGRLLVAVLTGCISWTNERLISRMRRRLICYFELELLKVKLNHSLAESDAPESQINVSANQAWKSFQEIIEFFGGIFDALSQLSLIIHLSRQSGPLFALSCLSKTIYWAFTRRCIWDTPFVALETDKHQTRMTALVALAKDKKDVISYDLKDYIVREYTKASKLIGDASDEHPWILYRQFKTPWNNMALEALVPLPLFYCALLALRNPSAATLSSIAILQESATSITRTVDFLLGGMEDFRTNLKHLREFNNAVERLAHREALRDHQALLGGRGNSSIEKQRGMEFELRNVTFNYPGAQTNTKALNDVSLTIKSGQFVVLVGANGSGKSTLVKLLAQMYNNDDPSTGFSLSENLEGEILIDSRPASSFSEASLRQAIAVLSQDNGLFAGFSLAENIGLGYNPLIGNHNATMEAARMSGADTAINRMKDGFNTILNPMLNLTSFNVDIENESNALTKFMKNLQRAADVSGGERQRIAAARIFMSFKSGKIRFLAVDEPNSALDAEAEATLLQNLVNEREGKTIVLVTHHFGKLVQNADLIVCMKEGRIVELGRHGELMRSDGEYRKLYGIQASAFENP</sequence>
<accession>A0AAD5VIR6</accession>
<dbReference type="AlphaFoldDB" id="A0AAD5VIR6"/>
<feature type="domain" description="ABC transporter" evidence="4">
    <location>
        <begin position="414"/>
        <end position="697"/>
    </location>
</feature>
<evidence type="ECO:0000313" key="5">
    <source>
        <dbReference type="EMBL" id="KAJ3555208.1"/>
    </source>
</evidence>
<dbReference type="InterPro" id="IPR039421">
    <property type="entry name" value="Type_1_exporter"/>
</dbReference>
<keyword evidence="1" id="KW-0547">Nucleotide-binding</keyword>
<dbReference type="GO" id="GO:0016887">
    <property type="term" value="F:ATP hydrolysis activity"/>
    <property type="evidence" value="ECO:0007669"/>
    <property type="project" value="InterPro"/>
</dbReference>
<keyword evidence="6" id="KW-1185">Reference proteome</keyword>
<protein>
    <recommendedName>
        <fullName evidence="4">ABC transporter domain-containing protein</fullName>
    </recommendedName>
</protein>
<dbReference type="InterPro" id="IPR027417">
    <property type="entry name" value="P-loop_NTPase"/>
</dbReference>
<feature type="compositionally biased region" description="Basic and acidic residues" evidence="3">
    <location>
        <begin position="7"/>
        <end position="21"/>
    </location>
</feature>
<dbReference type="Proteomes" id="UP001213000">
    <property type="component" value="Unassembled WGS sequence"/>
</dbReference>